<organism evidence="4 5">
    <name type="scientific">Sipha flava</name>
    <name type="common">yellow sugarcane aphid</name>
    <dbReference type="NCBI Taxonomy" id="143950"/>
    <lineage>
        <taxon>Eukaryota</taxon>
        <taxon>Metazoa</taxon>
        <taxon>Ecdysozoa</taxon>
        <taxon>Arthropoda</taxon>
        <taxon>Hexapoda</taxon>
        <taxon>Insecta</taxon>
        <taxon>Pterygota</taxon>
        <taxon>Neoptera</taxon>
        <taxon>Paraneoptera</taxon>
        <taxon>Hemiptera</taxon>
        <taxon>Sternorrhyncha</taxon>
        <taxon>Aphidomorpha</taxon>
        <taxon>Aphidoidea</taxon>
        <taxon>Aphididae</taxon>
        <taxon>Sipha</taxon>
    </lineage>
</organism>
<dbReference type="OrthoDB" id="10027144at2759"/>
<feature type="region of interest" description="Disordered" evidence="2">
    <location>
        <begin position="401"/>
        <end position="430"/>
    </location>
</feature>
<dbReference type="PROSITE" id="PS50084">
    <property type="entry name" value="KH_TYPE_1"/>
    <property type="match status" value="2"/>
</dbReference>
<gene>
    <name evidence="5" type="primary">LOC112681244</name>
</gene>
<keyword evidence="4" id="KW-1185">Reference proteome</keyword>
<dbReference type="AlphaFoldDB" id="A0A8B8F8X4"/>
<dbReference type="InterPro" id="IPR004088">
    <property type="entry name" value="KH_dom_type_1"/>
</dbReference>
<protein>
    <submittedName>
        <fullName evidence="5">Vigilin-like</fullName>
    </submittedName>
</protein>
<dbReference type="InterPro" id="IPR004087">
    <property type="entry name" value="KH_dom"/>
</dbReference>
<accession>A0A8B8F8X4</accession>
<evidence type="ECO:0000313" key="5">
    <source>
        <dbReference type="RefSeq" id="XP_025407294.1"/>
    </source>
</evidence>
<feature type="domain" description="K Homology" evidence="3">
    <location>
        <begin position="325"/>
        <end position="394"/>
    </location>
</feature>
<dbReference type="GeneID" id="112681244"/>
<dbReference type="Proteomes" id="UP000694846">
    <property type="component" value="Unplaced"/>
</dbReference>
<feature type="domain" description="K Homology" evidence="3">
    <location>
        <begin position="180"/>
        <end position="249"/>
    </location>
</feature>
<dbReference type="InterPro" id="IPR036612">
    <property type="entry name" value="KH_dom_type_1_sf"/>
</dbReference>
<evidence type="ECO:0000256" key="2">
    <source>
        <dbReference type="SAM" id="MobiDB-lite"/>
    </source>
</evidence>
<feature type="non-terminal residue" evidence="5">
    <location>
        <position position="1"/>
    </location>
</feature>
<dbReference type="GO" id="GO:0003723">
    <property type="term" value="F:RNA binding"/>
    <property type="evidence" value="ECO:0007669"/>
    <property type="project" value="UniProtKB-UniRule"/>
</dbReference>
<keyword evidence="1" id="KW-0694">RNA-binding</keyword>
<evidence type="ECO:0000256" key="1">
    <source>
        <dbReference type="PROSITE-ProRule" id="PRU00117"/>
    </source>
</evidence>
<feature type="compositionally biased region" description="Basic residues" evidence="2">
    <location>
        <begin position="417"/>
        <end position="430"/>
    </location>
</feature>
<proteinExistence type="predicted"/>
<dbReference type="RefSeq" id="XP_025407294.1">
    <property type="nucleotide sequence ID" value="XM_025551509.1"/>
</dbReference>
<dbReference type="Pfam" id="PF00013">
    <property type="entry name" value="KH_1"/>
    <property type="match status" value="3"/>
</dbReference>
<evidence type="ECO:0000259" key="3">
    <source>
        <dbReference type="SMART" id="SM00322"/>
    </source>
</evidence>
<feature type="domain" description="K Homology" evidence="3">
    <location>
        <begin position="35"/>
        <end position="103"/>
    </location>
</feature>
<dbReference type="SUPFAM" id="SSF54791">
    <property type="entry name" value="Eukaryotic type KH-domain (KH-domain type I)"/>
    <property type="match status" value="5"/>
</dbReference>
<feature type="domain" description="K Homology" evidence="3">
    <location>
        <begin position="108"/>
        <end position="177"/>
    </location>
</feature>
<reference evidence="5" key="1">
    <citation type="submission" date="2025-08" db="UniProtKB">
        <authorList>
            <consortium name="RefSeq"/>
        </authorList>
    </citation>
    <scope>IDENTIFICATION</scope>
    <source>
        <tissue evidence="5">Whole body</tissue>
    </source>
</reference>
<dbReference type="GO" id="GO:0010468">
    <property type="term" value="P:regulation of gene expression"/>
    <property type="evidence" value="ECO:0007669"/>
    <property type="project" value="UniProtKB-ARBA"/>
</dbReference>
<sequence length="430" mass="48505">PVEARNNLVKIQGLNDDVNKAFKSLAELAEVLDEINYVMEIPIFKQFHKLSARKRAIFIKKIREETDTRIFLPREGDNKGVIKVMGNKRKVLIAYDMIKEIQNEIGDIITKEMVLGNVKVRNAIVNLGNKFIQSIKEDFGDNVTLNLPTVKGDNTIVIKGPEDDVKNVITQIQTMVDEVHKYVFDLKVNPKFHKYLIGTNGANVKKIRHLTNTRIIFPPETDSTNENITIVGKKENVNIAKAKFEVMITDIGKVMEEHAEINKKNHGTLVVKQKECIHKLKNECGDVKIEFPNLGAGDRVVISDSKADVALSKQRLAGHAKVLKNIIEVTMNVPPKYHDHFVAHHSDVINQISGKHNGVTIKFPQASSNSSQVLIKGHKDYVEKVRNEINNIIIDLRRSSGAVDATHRGPRDLGHSIQKKTNMKKNRSLR</sequence>
<name>A0A8B8F8X4_9HEMI</name>
<evidence type="ECO:0000313" key="4">
    <source>
        <dbReference type="Proteomes" id="UP000694846"/>
    </source>
</evidence>
<dbReference type="SMART" id="SM00322">
    <property type="entry name" value="KH"/>
    <property type="match status" value="5"/>
</dbReference>
<feature type="compositionally biased region" description="Basic and acidic residues" evidence="2">
    <location>
        <begin position="405"/>
        <end position="414"/>
    </location>
</feature>
<feature type="domain" description="K Homology" evidence="3">
    <location>
        <begin position="253"/>
        <end position="321"/>
    </location>
</feature>
<dbReference type="Gene3D" id="3.30.1370.10">
    <property type="entry name" value="K Homology domain, type 1"/>
    <property type="match status" value="5"/>
</dbReference>